<proteinExistence type="predicted"/>
<gene>
    <name evidence="1" type="ORF">B0O95_11924</name>
</gene>
<evidence type="ECO:0000313" key="2">
    <source>
        <dbReference type="Proteomes" id="UP000243096"/>
    </source>
</evidence>
<evidence type="ECO:0000313" key="1">
    <source>
        <dbReference type="EMBL" id="PPB81451.1"/>
    </source>
</evidence>
<dbReference type="EMBL" id="PRDW01000019">
    <property type="protein sequence ID" value="PPB81451.1"/>
    <property type="molecule type" value="Genomic_DNA"/>
</dbReference>
<reference evidence="1 2" key="1">
    <citation type="submission" date="2018-01" db="EMBL/GenBank/DDBJ databases">
        <title>Genomic Encyclopedia of Type Strains, Phase III (KMG-III): the genomes of soil and plant-associated and newly described type strains.</title>
        <authorList>
            <person name="Whitman W."/>
        </authorList>
    </citation>
    <scope>NUCLEOTIDE SEQUENCE [LARGE SCALE GENOMIC DNA]</scope>
    <source>
        <strain evidence="1 2">HKI456</strain>
    </source>
</reference>
<dbReference type="AlphaFoldDB" id="A0A2P5K707"/>
<sequence length="34" mass="3270">MASAAGGSLGDGLVSSVLVLCGIHSDETAPIELV</sequence>
<keyword evidence="2" id="KW-1185">Reference proteome</keyword>
<protein>
    <submittedName>
        <fullName evidence="1">Uncharacterized protein</fullName>
    </submittedName>
</protein>
<comment type="caution">
    <text evidence="1">The sequence shown here is derived from an EMBL/GenBank/DDBJ whole genome shotgun (WGS) entry which is preliminary data.</text>
</comment>
<organism evidence="1 2">
    <name type="scientific">Mycetohabitans endofungorum</name>
    <dbReference type="NCBI Taxonomy" id="417203"/>
    <lineage>
        <taxon>Bacteria</taxon>
        <taxon>Pseudomonadati</taxon>
        <taxon>Pseudomonadota</taxon>
        <taxon>Betaproteobacteria</taxon>
        <taxon>Burkholderiales</taxon>
        <taxon>Burkholderiaceae</taxon>
        <taxon>Mycetohabitans</taxon>
    </lineage>
</organism>
<dbReference type="Proteomes" id="UP000243096">
    <property type="component" value="Unassembled WGS sequence"/>
</dbReference>
<name>A0A2P5K707_9BURK</name>
<accession>A0A2P5K707</accession>